<comment type="caution">
    <text evidence="1">The sequence shown here is derived from an EMBL/GenBank/DDBJ whole genome shotgun (WGS) entry which is preliminary data.</text>
</comment>
<gene>
    <name evidence="1" type="ORF">I4X03_021330</name>
</gene>
<proteinExistence type="predicted"/>
<reference evidence="1 2" key="1">
    <citation type="submission" date="2021-01" db="EMBL/GenBank/DDBJ databases">
        <authorList>
            <person name="Ruan W."/>
            <person name="Khan S.A."/>
            <person name="Jeon C.O."/>
        </authorList>
    </citation>
    <scope>NUCLEOTIDE SEQUENCE [LARGE SCALE GENOMIC DNA]</scope>
    <source>
        <strain evidence="1 2">R798</strain>
    </source>
</reference>
<evidence type="ECO:0000313" key="1">
    <source>
        <dbReference type="EMBL" id="MBZ2209816.1"/>
    </source>
</evidence>
<name>A0ABS7SV35_9BURK</name>
<dbReference type="RefSeq" id="WP_223470534.1">
    <property type="nucleotide sequence ID" value="NZ_JAFBIL020000009.1"/>
</dbReference>
<evidence type="ECO:0008006" key="3">
    <source>
        <dbReference type="Google" id="ProtNLM"/>
    </source>
</evidence>
<keyword evidence="2" id="KW-1185">Reference proteome</keyword>
<protein>
    <recommendedName>
        <fullName evidence="3">TniQ protein</fullName>
    </recommendedName>
</protein>
<accession>A0ABS7SV35</accession>
<evidence type="ECO:0000313" key="2">
    <source>
        <dbReference type="Proteomes" id="UP000809349"/>
    </source>
</evidence>
<organism evidence="1 2">
    <name type="scientific">Massilia soli</name>
    <dbReference type="NCBI Taxonomy" id="2792854"/>
    <lineage>
        <taxon>Bacteria</taxon>
        <taxon>Pseudomonadati</taxon>
        <taxon>Pseudomonadota</taxon>
        <taxon>Betaproteobacteria</taxon>
        <taxon>Burkholderiales</taxon>
        <taxon>Oxalobacteraceae</taxon>
        <taxon>Telluria group</taxon>
        <taxon>Massilia</taxon>
    </lineage>
</organism>
<sequence length="490" mass="55564">MRIFEDTFAITKPEWCWRVQWMTGFDSAFGLLMKFALLNALTGKEVATQFVSRKCGKRSALIRSVNVDLREHRLFDLAEMASALKTDIRSVEAAFVTTECADLSASSKELKWCELCMAWGLHLPVTQMHTVSQCPIHNRALLDRCVQCESAIPYTISAASFEKPFQCPTCQFDLAPRLRNARSWVPEVRTEHVTRINMMRKYVRGHDNMIAAAQQIPTLTEHCTSLRLPGRSEQQSPGYLAFVAQVLAELESNQGQSSLPLSPLSVARYGLNWSGPESIGEHCMGTDEEHRFQTTEEMAVVRQTYRAVKRRVLQQLGGHRRCVASACRHLWWDMRGARTSSFCPTAMSFIRWRMLWEGCGTPRYLDAKQKPLEFFGILGWLQARPAPYPDDWPVPRKAWMLAHIFSCVCLASYEALKKEAEEEGGATMLWDARPTAPQAVTHWVLANSTDGAQLPVIFTPARGLLRRLSPAPANKKHHSWNADRLARIVR</sequence>
<reference evidence="1 2" key="2">
    <citation type="submission" date="2021-08" db="EMBL/GenBank/DDBJ databases">
        <title>Massilia sp. R798.</title>
        <authorList>
            <person name="Baek J.H."/>
            <person name="Jung H.S."/>
            <person name="Kim K.R."/>
            <person name="Jeon C.O."/>
        </authorList>
    </citation>
    <scope>NUCLEOTIDE SEQUENCE [LARGE SCALE GENOMIC DNA]</scope>
    <source>
        <strain evidence="1 2">R798</strain>
    </source>
</reference>
<dbReference type="Proteomes" id="UP000809349">
    <property type="component" value="Unassembled WGS sequence"/>
</dbReference>
<dbReference type="EMBL" id="JAFBIL020000009">
    <property type="protein sequence ID" value="MBZ2209816.1"/>
    <property type="molecule type" value="Genomic_DNA"/>
</dbReference>